<comment type="caution">
    <text evidence="1">The sequence shown here is derived from an EMBL/GenBank/DDBJ whole genome shotgun (WGS) entry which is preliminary data.</text>
</comment>
<dbReference type="RefSeq" id="WP_326839917.1">
    <property type="nucleotide sequence ID" value="NZ_SVNY01000001.1"/>
</dbReference>
<protein>
    <submittedName>
        <fullName evidence="1">Uncharacterized protein</fullName>
    </submittedName>
</protein>
<evidence type="ECO:0000313" key="2">
    <source>
        <dbReference type="Proteomes" id="UP000754750"/>
    </source>
</evidence>
<sequence length="161" mass="18629">MKHPEKEELLEQTYDEMEAELEDRITGLKNQLELTANKRNTIIQVNRIARTAMEIFDEILSKDKLDKTDLEPIIEKIIVYESRIEIKLKADIDHLLQCGITEEAANFKQGIVNIETQVVQSSAKRKDKVYDVNAISNGEPPPFLMLRVSARRCPARRPRRN</sequence>
<dbReference type="Proteomes" id="UP000754750">
    <property type="component" value="Unassembled WGS sequence"/>
</dbReference>
<proteinExistence type="predicted"/>
<evidence type="ECO:0000313" key="1">
    <source>
        <dbReference type="EMBL" id="MBE6832487.1"/>
    </source>
</evidence>
<dbReference type="AlphaFoldDB" id="A0A928Q475"/>
<accession>A0A928Q475</accession>
<reference evidence="1" key="1">
    <citation type="submission" date="2019-04" db="EMBL/GenBank/DDBJ databases">
        <title>Evolution of Biomass-Degrading Anaerobic Consortia Revealed by Metagenomics.</title>
        <authorList>
            <person name="Peng X."/>
        </authorList>
    </citation>
    <scope>NUCLEOTIDE SEQUENCE</scope>
    <source>
        <strain evidence="1">SIG551</strain>
    </source>
</reference>
<gene>
    <name evidence="1" type="ORF">E7512_02710</name>
</gene>
<name>A0A928Q475_9FIRM</name>
<organism evidence="1 2">
    <name type="scientific">Faecalispora sporosphaeroides</name>
    <dbReference type="NCBI Taxonomy" id="1549"/>
    <lineage>
        <taxon>Bacteria</taxon>
        <taxon>Bacillati</taxon>
        <taxon>Bacillota</taxon>
        <taxon>Clostridia</taxon>
        <taxon>Eubacteriales</taxon>
        <taxon>Oscillospiraceae</taxon>
        <taxon>Faecalispora</taxon>
    </lineage>
</organism>
<dbReference type="EMBL" id="SVNY01000001">
    <property type="protein sequence ID" value="MBE6832487.1"/>
    <property type="molecule type" value="Genomic_DNA"/>
</dbReference>